<evidence type="ECO:0000256" key="1">
    <source>
        <dbReference type="SAM" id="MobiDB-lite"/>
    </source>
</evidence>
<dbReference type="GeneID" id="36325650"/>
<dbReference type="RefSeq" id="XP_024340585.1">
    <property type="nucleotide sequence ID" value="XM_024480700.1"/>
</dbReference>
<accession>A0A1X6N599</accession>
<proteinExistence type="predicted"/>
<gene>
    <name evidence="2" type="ORF">POSPLADRAFT_1055873</name>
</gene>
<name>A0A1X6N599_9APHY</name>
<keyword evidence="3" id="KW-1185">Reference proteome</keyword>
<organism evidence="2 3">
    <name type="scientific">Postia placenta MAD-698-R-SB12</name>
    <dbReference type="NCBI Taxonomy" id="670580"/>
    <lineage>
        <taxon>Eukaryota</taxon>
        <taxon>Fungi</taxon>
        <taxon>Dikarya</taxon>
        <taxon>Basidiomycota</taxon>
        <taxon>Agaricomycotina</taxon>
        <taxon>Agaricomycetes</taxon>
        <taxon>Polyporales</taxon>
        <taxon>Adustoporiaceae</taxon>
        <taxon>Rhodonia</taxon>
    </lineage>
</organism>
<reference evidence="2 3" key="1">
    <citation type="submission" date="2017-04" db="EMBL/GenBank/DDBJ databases">
        <title>Genome Sequence of the Model Brown-Rot Fungus Postia placenta SB12.</title>
        <authorList>
            <consortium name="DOE Joint Genome Institute"/>
            <person name="Gaskell J."/>
            <person name="Kersten P."/>
            <person name="Larrondo L.F."/>
            <person name="Canessa P."/>
            <person name="Martinez D."/>
            <person name="Hibbett D."/>
            <person name="Schmoll M."/>
            <person name="Kubicek C.P."/>
            <person name="Martinez A.T."/>
            <person name="Yadav J."/>
            <person name="Master E."/>
            <person name="Magnuson J.K."/>
            <person name="James T."/>
            <person name="Yaver D."/>
            <person name="Berka R."/>
            <person name="Labutti K."/>
            <person name="Lipzen A."/>
            <person name="Aerts A."/>
            <person name="Barry K."/>
            <person name="Henrissat B."/>
            <person name="Blanchette R."/>
            <person name="Grigoriev I."/>
            <person name="Cullen D."/>
        </authorList>
    </citation>
    <scope>NUCLEOTIDE SEQUENCE [LARGE SCALE GENOMIC DNA]</scope>
    <source>
        <strain evidence="2 3">MAD-698-R-SB12</strain>
    </source>
</reference>
<feature type="region of interest" description="Disordered" evidence="1">
    <location>
        <begin position="158"/>
        <end position="177"/>
    </location>
</feature>
<feature type="region of interest" description="Disordered" evidence="1">
    <location>
        <begin position="115"/>
        <end position="147"/>
    </location>
</feature>
<evidence type="ECO:0000313" key="2">
    <source>
        <dbReference type="EMBL" id="OSX63791.1"/>
    </source>
</evidence>
<evidence type="ECO:0000313" key="3">
    <source>
        <dbReference type="Proteomes" id="UP000194127"/>
    </source>
</evidence>
<dbReference type="AlphaFoldDB" id="A0A1X6N599"/>
<dbReference type="Proteomes" id="UP000194127">
    <property type="component" value="Unassembled WGS sequence"/>
</dbReference>
<sequence length="279" mass="30440">MSAPPFWRPGPSARPLLAARLLLSTRRTSSALSVPVLRPRVWAAECAPSIVRSLSPWRRREACGRSLSAHQTWGLLPWHLSYQNPCALAATAHDACLVKPSLLCSAAALLREPASTPPSAEPPCPSLHPHLSPNGRRGSSCALGHAARHHLSREHRPLLLPSPRAAPPHVSRPTSHPSRLVALSDVRILRHTAGTNQAVPAIRTRPYSPAPFRILVAFWRDLLIRPTPSHPHIRQPPPRSAAGIPAIRTAQVRPQPRVVYAARPVFSPADVIARPAKHY</sequence>
<dbReference type="EMBL" id="KZ110595">
    <property type="protein sequence ID" value="OSX63791.1"/>
    <property type="molecule type" value="Genomic_DNA"/>
</dbReference>
<protein>
    <submittedName>
        <fullName evidence="2">Uncharacterized protein</fullName>
    </submittedName>
</protein>
<feature type="compositionally biased region" description="Pro residues" evidence="1">
    <location>
        <begin position="115"/>
        <end position="126"/>
    </location>
</feature>